<dbReference type="Proteomes" id="UP000095283">
    <property type="component" value="Unplaced"/>
</dbReference>
<feature type="compositionally biased region" description="Acidic residues" evidence="1">
    <location>
        <begin position="721"/>
        <end position="730"/>
    </location>
</feature>
<proteinExistence type="predicted"/>
<reference evidence="3" key="1">
    <citation type="submission" date="2016-11" db="UniProtKB">
        <authorList>
            <consortium name="WormBaseParasite"/>
        </authorList>
    </citation>
    <scope>IDENTIFICATION</scope>
</reference>
<evidence type="ECO:0000256" key="1">
    <source>
        <dbReference type="SAM" id="MobiDB-lite"/>
    </source>
</evidence>
<feature type="compositionally biased region" description="Basic residues" evidence="1">
    <location>
        <begin position="33"/>
        <end position="43"/>
    </location>
</feature>
<organism evidence="2 3">
    <name type="scientific">Heterorhabditis bacteriophora</name>
    <name type="common">Entomopathogenic nematode worm</name>
    <dbReference type="NCBI Taxonomy" id="37862"/>
    <lineage>
        <taxon>Eukaryota</taxon>
        <taxon>Metazoa</taxon>
        <taxon>Ecdysozoa</taxon>
        <taxon>Nematoda</taxon>
        <taxon>Chromadorea</taxon>
        <taxon>Rhabditida</taxon>
        <taxon>Rhabditina</taxon>
        <taxon>Rhabditomorpha</taxon>
        <taxon>Strongyloidea</taxon>
        <taxon>Heterorhabditidae</taxon>
        <taxon>Heterorhabditis</taxon>
    </lineage>
</organism>
<feature type="region of interest" description="Disordered" evidence="1">
    <location>
        <begin position="24"/>
        <end position="51"/>
    </location>
</feature>
<keyword evidence="2" id="KW-1185">Reference proteome</keyword>
<dbReference type="AlphaFoldDB" id="A0A1I7XGA5"/>
<name>A0A1I7XGA5_HETBA</name>
<accession>A0A1I7XGA5</accession>
<evidence type="ECO:0000313" key="3">
    <source>
        <dbReference type="WBParaSite" id="Hba_16704"/>
    </source>
</evidence>
<sequence length="902" mass="102446">MSGFSLYFLTYRWIYQVISTEHLLSPTPNSKSPHLRGRGRPRKYPAVSAEPPTIKKRVAATIKVEENLKKTKQEVEAPSSPRQSRMRQPSRKLLESRQDLMASVFPHKRKHRSSISSSRTVSQSRGDDSEVIIYSGKKEDLIVDETDARRSNLIEESPIMSHTVPEVTTSSKSASRRRKVTINEPHVDVHMPSLAPCSPSPRNFVPSQSSIAIRDGSDLPEEHRPKERARPVGPHLIGLRSVQQEQHPAKRYLTPRPTPDIPQNAHFLPSGSRVPSPAEEHVIEEIVQDDMPQLDEKISGPSTYTVIDENGEEIVYEVGEGEMIEEVEYSEVPEGMEIVEAREVRNADGSTTIIHSVAPKSDIQQQDDKGSLKPVKQEPTHNEEEQNLVVDEDAPPTLQPEVGPTQEELITGPQLSGDDLRTVEFNFLDNKNICCGLCGEIVPYENLMTEHLPNNHPEVLGDGTMDLEEIPYEVWLRDKLYNEKKSMENGFRTFDGSHQYGMTRSTRMLRKVSQIRVNPIEMSLSQLEAALKKKMVEKMGRKVPVSLVDKQHARCGICNAVVSLNKKFEIVHLVRHFNAWHPSAHRCAGTWATRPSQPGAGKPLSIQDFAVIDVSIEASDNLQCIWCGMFMDRNALAMHFTEVHPEEIEVPKCLLCMQEIVINARLMEKYGEDFEVLLPDEFHVKCQKFEQTYSSESALDKAIERRVRKMQTVSSDQIPMLEEDDEEDEPPSNTKDSYVESISECQWRCKLCNGNIFGAVISAGAIKHYKNHHPAEMENMQYELCKKLVSTSYGKYFIKARLERISDGCMEFVHPQLVECLICNLTYALHKPYNMCRGIRHLKAKHPEMMPEYTGTPATSGHARRPFGTQGLRMGETIQDPEMIARFRNEYNVDFDKARLRL</sequence>
<feature type="region of interest" description="Disordered" evidence="1">
    <location>
        <begin position="70"/>
        <end position="127"/>
    </location>
</feature>
<feature type="compositionally biased region" description="Low complexity" evidence="1">
    <location>
        <begin position="114"/>
        <end position="124"/>
    </location>
</feature>
<evidence type="ECO:0000313" key="2">
    <source>
        <dbReference type="Proteomes" id="UP000095283"/>
    </source>
</evidence>
<protein>
    <submittedName>
        <fullName evidence="3">C2H2-type domain-containing protein</fullName>
    </submittedName>
</protein>
<dbReference type="WBParaSite" id="Hba_16704">
    <property type="protein sequence ID" value="Hba_16704"/>
    <property type="gene ID" value="Hba_16704"/>
</dbReference>
<feature type="region of interest" description="Disordered" evidence="1">
    <location>
        <begin position="354"/>
        <end position="413"/>
    </location>
</feature>
<feature type="compositionally biased region" description="Basic and acidic residues" evidence="1">
    <location>
        <begin position="366"/>
        <end position="384"/>
    </location>
</feature>
<feature type="region of interest" description="Disordered" evidence="1">
    <location>
        <begin position="711"/>
        <end position="736"/>
    </location>
</feature>